<proteinExistence type="predicted"/>
<keyword evidence="5" id="KW-1185">Reference proteome</keyword>
<organism evidence="4 5">
    <name type="scientific">Paracoccus angustae</name>
    <dbReference type="NCBI Taxonomy" id="1671480"/>
    <lineage>
        <taxon>Bacteria</taxon>
        <taxon>Pseudomonadati</taxon>
        <taxon>Pseudomonadota</taxon>
        <taxon>Alphaproteobacteria</taxon>
        <taxon>Rhodobacterales</taxon>
        <taxon>Paracoccaceae</taxon>
        <taxon>Paracoccus</taxon>
    </lineage>
</organism>
<protein>
    <submittedName>
        <fullName evidence="4">Peptidoglycan-binding protein</fullName>
    </submittedName>
</protein>
<reference evidence="5" key="1">
    <citation type="journal article" date="2019" name="Int. J. Syst. Evol. Microbiol.">
        <title>The Global Catalogue of Microorganisms (GCM) 10K type strain sequencing project: providing services to taxonomists for standard genome sequencing and annotation.</title>
        <authorList>
            <consortium name="The Broad Institute Genomics Platform"/>
            <consortium name="The Broad Institute Genome Sequencing Center for Infectious Disease"/>
            <person name="Wu L."/>
            <person name="Ma J."/>
        </authorList>
    </citation>
    <scope>NUCLEOTIDE SEQUENCE [LARGE SCALE GENOMIC DNA]</scope>
    <source>
        <strain evidence="5">KCTC 42473</strain>
    </source>
</reference>
<dbReference type="InterPro" id="IPR002477">
    <property type="entry name" value="Peptidoglycan-bd-like"/>
</dbReference>
<gene>
    <name evidence="4" type="ORF">ACFOM8_17110</name>
</gene>
<sequence>MVRTMLSAALVAASLAAPAPAQDLGEIVGGVARQYLSQEQDRAAFAQAQERNTIRGYQSYLQQFPNGLYAAEARGQIERLGVSLATRPDPYAGGDASGLTRDQRIAVQRRLNALGYGTNGADGNFGAGTRRAIALWQRDRGYTQTGSLSTAQANEILRGTTAGGGGGQASATGLGPADNEADLGLSRSQKAAIQAALTRQGYDTRGIDGAFGSGTRSAIASWQGANGMQATGYLTAQQADSLLR</sequence>
<evidence type="ECO:0000259" key="3">
    <source>
        <dbReference type="Pfam" id="PF01471"/>
    </source>
</evidence>
<dbReference type="InterPro" id="IPR036366">
    <property type="entry name" value="PGBDSf"/>
</dbReference>
<dbReference type="SUPFAM" id="SSF47090">
    <property type="entry name" value="PGBD-like"/>
    <property type="match status" value="2"/>
</dbReference>
<comment type="caution">
    <text evidence="4">The sequence shown here is derived from an EMBL/GenBank/DDBJ whole genome shotgun (WGS) entry which is preliminary data.</text>
</comment>
<dbReference type="Gene3D" id="1.10.101.10">
    <property type="entry name" value="PGBD-like superfamily/PGBD"/>
    <property type="match status" value="2"/>
</dbReference>
<dbReference type="RefSeq" id="WP_377763331.1">
    <property type="nucleotide sequence ID" value="NZ_JBHRXY010000021.1"/>
</dbReference>
<feature type="domain" description="Peptidoglycan binding-like" evidence="3">
    <location>
        <begin position="101"/>
        <end position="151"/>
    </location>
</feature>
<evidence type="ECO:0000256" key="1">
    <source>
        <dbReference type="SAM" id="MobiDB-lite"/>
    </source>
</evidence>
<dbReference type="Proteomes" id="UP001595539">
    <property type="component" value="Unassembled WGS sequence"/>
</dbReference>
<feature type="signal peptide" evidence="2">
    <location>
        <begin position="1"/>
        <end position="21"/>
    </location>
</feature>
<feature type="chain" id="PRO_5046988583" evidence="2">
    <location>
        <begin position="22"/>
        <end position="244"/>
    </location>
</feature>
<feature type="region of interest" description="Disordered" evidence="1">
    <location>
        <begin position="159"/>
        <end position="181"/>
    </location>
</feature>
<keyword evidence="2" id="KW-0732">Signal</keyword>
<accession>A0ABV7U8E3</accession>
<evidence type="ECO:0000313" key="4">
    <source>
        <dbReference type="EMBL" id="MFC3631165.1"/>
    </source>
</evidence>
<evidence type="ECO:0000313" key="5">
    <source>
        <dbReference type="Proteomes" id="UP001595539"/>
    </source>
</evidence>
<dbReference type="Pfam" id="PF01471">
    <property type="entry name" value="PG_binding_1"/>
    <property type="match status" value="2"/>
</dbReference>
<dbReference type="InterPro" id="IPR036365">
    <property type="entry name" value="PGBD-like_sf"/>
</dbReference>
<dbReference type="EMBL" id="JBHRXY010000021">
    <property type="protein sequence ID" value="MFC3631165.1"/>
    <property type="molecule type" value="Genomic_DNA"/>
</dbReference>
<feature type="domain" description="Peptidoglycan binding-like" evidence="3">
    <location>
        <begin position="191"/>
        <end position="240"/>
    </location>
</feature>
<name>A0ABV7U8E3_9RHOB</name>
<evidence type="ECO:0000256" key="2">
    <source>
        <dbReference type="SAM" id="SignalP"/>
    </source>
</evidence>